<gene>
    <name evidence="1" type="ORF">ACFQ4B_05430</name>
</gene>
<keyword evidence="2" id="KW-1185">Reference proteome</keyword>
<comment type="caution">
    <text evidence="1">The sequence shown here is derived from an EMBL/GenBank/DDBJ whole genome shotgun (WGS) entry which is preliminary data.</text>
</comment>
<evidence type="ECO:0000313" key="1">
    <source>
        <dbReference type="EMBL" id="MFD1219549.1"/>
    </source>
</evidence>
<organism evidence="1 2">
    <name type="scientific">Paenibacillus vulneris</name>
    <dbReference type="NCBI Taxonomy" id="1133364"/>
    <lineage>
        <taxon>Bacteria</taxon>
        <taxon>Bacillati</taxon>
        <taxon>Bacillota</taxon>
        <taxon>Bacilli</taxon>
        <taxon>Bacillales</taxon>
        <taxon>Paenibacillaceae</taxon>
        <taxon>Paenibacillus</taxon>
    </lineage>
</organism>
<name>A0ABW3UGU4_9BACL</name>
<accession>A0ABW3UGU4</accession>
<dbReference type="RefSeq" id="WP_345595050.1">
    <property type="nucleotide sequence ID" value="NZ_BAABJG010000055.1"/>
</dbReference>
<proteinExistence type="predicted"/>
<reference evidence="2" key="1">
    <citation type="journal article" date="2019" name="Int. J. Syst. Evol. Microbiol.">
        <title>The Global Catalogue of Microorganisms (GCM) 10K type strain sequencing project: providing services to taxonomists for standard genome sequencing and annotation.</title>
        <authorList>
            <consortium name="The Broad Institute Genomics Platform"/>
            <consortium name="The Broad Institute Genome Sequencing Center for Infectious Disease"/>
            <person name="Wu L."/>
            <person name="Ma J."/>
        </authorList>
    </citation>
    <scope>NUCLEOTIDE SEQUENCE [LARGE SCALE GENOMIC DNA]</scope>
    <source>
        <strain evidence="2">CCUG 53270</strain>
    </source>
</reference>
<sequence length="128" mass="14973">MANIDVYYDYYEEGLSPKWMFINFGKGKIDWAKNFVYVPIEVPFQRKTADEFIDIEMCFTVTLSDLVVNSEKEGKFGISLRSIQNRANLMRGRGEFPYLVSEIESFILQICDIEEVLAIDSNDLYAWR</sequence>
<dbReference type="Proteomes" id="UP001597180">
    <property type="component" value="Unassembled WGS sequence"/>
</dbReference>
<protein>
    <submittedName>
        <fullName evidence="1">Uncharacterized protein</fullName>
    </submittedName>
</protein>
<evidence type="ECO:0000313" key="2">
    <source>
        <dbReference type="Proteomes" id="UP001597180"/>
    </source>
</evidence>
<dbReference type="EMBL" id="JBHTLU010000012">
    <property type="protein sequence ID" value="MFD1219549.1"/>
    <property type="molecule type" value="Genomic_DNA"/>
</dbReference>